<dbReference type="PANTHER" id="PTHR32089:SF112">
    <property type="entry name" value="LYSOZYME-LIKE PROTEIN-RELATED"/>
    <property type="match status" value="1"/>
</dbReference>
<dbReference type="EMBL" id="JBHRWW010000002">
    <property type="protein sequence ID" value="MFC3687417.1"/>
    <property type="molecule type" value="Genomic_DNA"/>
</dbReference>
<keyword evidence="11" id="KW-1185">Reference proteome</keyword>
<dbReference type="Pfam" id="PF00015">
    <property type="entry name" value="MCPsignal"/>
    <property type="match status" value="1"/>
</dbReference>
<dbReference type="PROSITE" id="PS50111">
    <property type="entry name" value="CHEMOTAXIS_TRANSDUC_2"/>
    <property type="match status" value="1"/>
</dbReference>
<keyword evidence="7" id="KW-0472">Membrane</keyword>
<dbReference type="PANTHER" id="PTHR32089">
    <property type="entry name" value="METHYL-ACCEPTING CHEMOTAXIS PROTEIN MCPB"/>
    <property type="match status" value="1"/>
</dbReference>
<dbReference type="RefSeq" id="WP_340290200.1">
    <property type="nucleotide sequence ID" value="NZ_JBBEOI010000015.1"/>
</dbReference>
<dbReference type="SMART" id="SM00283">
    <property type="entry name" value="MA"/>
    <property type="match status" value="1"/>
</dbReference>
<comment type="caution">
    <text evidence="10">The sequence shown here is derived from an EMBL/GenBank/DDBJ whole genome shotgun (WGS) entry which is preliminary data.</text>
</comment>
<comment type="similarity">
    <text evidence="4">Belongs to the methyl-accepting chemotaxis (MCP) protein family.</text>
</comment>
<evidence type="ECO:0000259" key="8">
    <source>
        <dbReference type="PROSITE" id="PS50111"/>
    </source>
</evidence>
<evidence type="ECO:0000256" key="7">
    <source>
        <dbReference type="SAM" id="Phobius"/>
    </source>
</evidence>
<dbReference type="PROSITE" id="PS50885">
    <property type="entry name" value="HAMP"/>
    <property type="match status" value="1"/>
</dbReference>
<evidence type="ECO:0000259" key="9">
    <source>
        <dbReference type="PROSITE" id="PS50885"/>
    </source>
</evidence>
<dbReference type="Gene3D" id="1.10.287.950">
    <property type="entry name" value="Methyl-accepting chemotaxis protein"/>
    <property type="match status" value="1"/>
</dbReference>
<name>A0ABV7WES4_9MICO</name>
<evidence type="ECO:0000256" key="3">
    <source>
        <dbReference type="ARBA" id="ARBA00023224"/>
    </source>
</evidence>
<feature type="domain" description="Methyl-accepting transducer" evidence="8">
    <location>
        <begin position="291"/>
        <end position="534"/>
    </location>
</feature>
<evidence type="ECO:0000256" key="1">
    <source>
        <dbReference type="ARBA" id="ARBA00022692"/>
    </source>
</evidence>
<evidence type="ECO:0000256" key="6">
    <source>
        <dbReference type="SAM" id="MobiDB-lite"/>
    </source>
</evidence>
<evidence type="ECO:0000313" key="11">
    <source>
        <dbReference type="Proteomes" id="UP001595685"/>
    </source>
</evidence>
<dbReference type="InterPro" id="IPR003660">
    <property type="entry name" value="HAMP_dom"/>
</dbReference>
<protein>
    <submittedName>
        <fullName evidence="10">Methyl-accepting chemotaxis protein</fullName>
    </submittedName>
</protein>
<sequence length="549" mass="54423">MAPSPPVPAATVDGHATGGRPPRAGAWLADRRLATRMGAVVLVATAALAATAGVGLHGLEGTGASAEDLLAASGATRAALEADMMHDAVRADVLSALLADGGQERYAAAADLAEHSETLRARLDAVAAAGLGEEAEAAVTSVGPAVEDYLVAAADIAAVVERDPDAARDAYPQFLTAFEALEEALPVVSDTVAAQAVAAEERSAAQRRTAEAVVAGVAVGAVALLVLLAVVVVRSVTRPLGRLVDAVQALAGGDLTVSTGLTSRDEVGAVAQGLDRATGQVRSVVSGVAASATAVAAAAEQLSRSSEQIAAGAHRSSEQAAVVSATAERVSGDVRTVAAGSEEMGASIREIAQAAGEAARVVAGAVAVVAAADATMAALGTSSTEIGSVVKAITSIAEQTNLLALNATIEAARAGEAGKGFAVVATEVKELAQETGRATEDIARRVDSIQSGTTGAVGEMSRLSAIIASIHDLQLSITSAVEEQTATTAGMSRGVAQAAGGTSDIAASIVAVAEAAEGTDQAARDTRAAVDELTRTAAGLSAQVGRFRY</sequence>
<evidence type="ECO:0000256" key="4">
    <source>
        <dbReference type="ARBA" id="ARBA00029447"/>
    </source>
</evidence>
<accession>A0ABV7WES4</accession>
<dbReference type="PRINTS" id="PR00260">
    <property type="entry name" value="CHEMTRNSDUCR"/>
</dbReference>
<dbReference type="SMART" id="SM00304">
    <property type="entry name" value="HAMP"/>
    <property type="match status" value="1"/>
</dbReference>
<dbReference type="CDD" id="cd06225">
    <property type="entry name" value="HAMP"/>
    <property type="match status" value="1"/>
</dbReference>
<dbReference type="Proteomes" id="UP001595685">
    <property type="component" value="Unassembled WGS sequence"/>
</dbReference>
<evidence type="ECO:0000313" key="10">
    <source>
        <dbReference type="EMBL" id="MFC3687417.1"/>
    </source>
</evidence>
<keyword evidence="3 5" id="KW-0807">Transducer</keyword>
<dbReference type="InterPro" id="IPR004089">
    <property type="entry name" value="MCPsignal_dom"/>
</dbReference>
<dbReference type="Pfam" id="PF00672">
    <property type="entry name" value="HAMP"/>
    <property type="match status" value="1"/>
</dbReference>
<evidence type="ECO:0000256" key="2">
    <source>
        <dbReference type="ARBA" id="ARBA00022989"/>
    </source>
</evidence>
<feature type="transmembrane region" description="Helical" evidence="7">
    <location>
        <begin position="212"/>
        <end position="233"/>
    </location>
</feature>
<evidence type="ECO:0000256" key="5">
    <source>
        <dbReference type="PROSITE-ProRule" id="PRU00284"/>
    </source>
</evidence>
<keyword evidence="2 7" id="KW-1133">Transmembrane helix</keyword>
<dbReference type="SUPFAM" id="SSF58104">
    <property type="entry name" value="Methyl-accepting chemotaxis protein (MCP) signaling domain"/>
    <property type="match status" value="1"/>
</dbReference>
<gene>
    <name evidence="10" type="ORF">ACFOLH_03570</name>
</gene>
<reference evidence="11" key="1">
    <citation type="journal article" date="2019" name="Int. J. Syst. Evol. Microbiol.">
        <title>The Global Catalogue of Microorganisms (GCM) 10K type strain sequencing project: providing services to taxonomists for standard genome sequencing and annotation.</title>
        <authorList>
            <consortium name="The Broad Institute Genomics Platform"/>
            <consortium name="The Broad Institute Genome Sequencing Center for Infectious Disease"/>
            <person name="Wu L."/>
            <person name="Ma J."/>
        </authorList>
    </citation>
    <scope>NUCLEOTIDE SEQUENCE [LARGE SCALE GENOMIC DNA]</scope>
    <source>
        <strain evidence="11">NCAIM B.02333</strain>
    </source>
</reference>
<organism evidence="10 11">
    <name type="scientific">Aquipuribacter hungaricus</name>
    <dbReference type="NCBI Taxonomy" id="545624"/>
    <lineage>
        <taxon>Bacteria</taxon>
        <taxon>Bacillati</taxon>
        <taxon>Actinomycetota</taxon>
        <taxon>Actinomycetes</taxon>
        <taxon>Micrococcales</taxon>
        <taxon>Intrasporangiaceae</taxon>
        <taxon>Aquipuribacter</taxon>
    </lineage>
</organism>
<keyword evidence="1 7" id="KW-0812">Transmembrane</keyword>
<feature type="domain" description="HAMP" evidence="9">
    <location>
        <begin position="234"/>
        <end position="286"/>
    </location>
</feature>
<dbReference type="InterPro" id="IPR004090">
    <property type="entry name" value="Chemotax_Me-accpt_rcpt"/>
</dbReference>
<proteinExistence type="inferred from homology"/>
<feature type="region of interest" description="Disordered" evidence="6">
    <location>
        <begin position="1"/>
        <end position="23"/>
    </location>
</feature>